<keyword evidence="2" id="KW-1185">Reference proteome</keyword>
<organism evidence="1 2">
    <name type="scientific">Coemansia furcata</name>
    <dbReference type="NCBI Taxonomy" id="417177"/>
    <lineage>
        <taxon>Eukaryota</taxon>
        <taxon>Fungi</taxon>
        <taxon>Fungi incertae sedis</taxon>
        <taxon>Zoopagomycota</taxon>
        <taxon>Kickxellomycotina</taxon>
        <taxon>Kickxellomycetes</taxon>
        <taxon>Kickxellales</taxon>
        <taxon>Kickxellaceae</taxon>
        <taxon>Coemansia</taxon>
    </lineage>
</organism>
<protein>
    <submittedName>
        <fullName evidence="1">Uncharacterized protein</fullName>
    </submittedName>
</protein>
<dbReference type="Proteomes" id="UP001140096">
    <property type="component" value="Unassembled WGS sequence"/>
</dbReference>
<evidence type="ECO:0000313" key="1">
    <source>
        <dbReference type="EMBL" id="KAJ2812296.1"/>
    </source>
</evidence>
<evidence type="ECO:0000313" key="2">
    <source>
        <dbReference type="Proteomes" id="UP001140096"/>
    </source>
</evidence>
<sequence>MSATPPFDPASGSTGVPMGTKKLELQITLQENPVVLREGQNATVIRGHVTVISREVQPLRMIHLLLTGTKVLVSAQQMGGTGSAKRVLIKEDKFLDHRDSPPLTHYEVGQYTLPFEFVVNKGLPPSLHVPRCNIDYSISVTALKCESAPPLLRIFSPKAPKAQVELRLVRYTTGADPSDFLARQSPVTRVGTLGALKNGRGALPYRVVMDKNVAAPGDVINFKLDIYPQDVVPDFTPAEFAALINVVEASKSAAATSRKPSAASDSEDYASDQDNEPSRPTDSGIPNVSDATDDEGSNEVVATTGDHSLVGSSTASLHGAAGVPIDRPPTYCANDNNDFALLAASSMAGNKSTVTAYKVRAKLVQRVCYMTDHDLVADADNSVYLFWTKRIIAKEHVSDSLDITQSSMHLEWSMTVPSDLQYDILTSDIQIRHDVFLDFHPRSNGNSSARAFRDVVSRVSNRCLSSRLPLRTIPEPLSSLLANPPLYTGRLSH</sequence>
<gene>
    <name evidence="1" type="ORF">H4S07_001494</name>
</gene>
<name>A0ACC1LN36_9FUNG</name>
<proteinExistence type="predicted"/>
<accession>A0ACC1LN36</accession>
<comment type="caution">
    <text evidence="1">The sequence shown here is derived from an EMBL/GenBank/DDBJ whole genome shotgun (WGS) entry which is preliminary data.</text>
</comment>
<dbReference type="EMBL" id="JANBUP010000250">
    <property type="protein sequence ID" value="KAJ2812296.1"/>
    <property type="molecule type" value="Genomic_DNA"/>
</dbReference>
<reference evidence="1" key="1">
    <citation type="submission" date="2022-07" db="EMBL/GenBank/DDBJ databases">
        <title>Phylogenomic reconstructions and comparative analyses of Kickxellomycotina fungi.</title>
        <authorList>
            <person name="Reynolds N.K."/>
            <person name="Stajich J.E."/>
            <person name="Barry K."/>
            <person name="Grigoriev I.V."/>
            <person name="Crous P."/>
            <person name="Smith M.E."/>
        </authorList>
    </citation>
    <scope>NUCLEOTIDE SEQUENCE</scope>
    <source>
        <strain evidence="1">CBS 102833</strain>
    </source>
</reference>